<evidence type="ECO:0000256" key="5">
    <source>
        <dbReference type="ARBA" id="ARBA00022801"/>
    </source>
</evidence>
<gene>
    <name evidence="9" type="ORF">MNB_SV-3-1344</name>
</gene>
<evidence type="ECO:0000256" key="2">
    <source>
        <dbReference type="ARBA" id="ARBA00022670"/>
    </source>
</evidence>
<evidence type="ECO:0000256" key="4">
    <source>
        <dbReference type="ARBA" id="ARBA00022737"/>
    </source>
</evidence>
<dbReference type="Gene3D" id="3.10.350.10">
    <property type="entry name" value="LysM domain"/>
    <property type="match status" value="4"/>
</dbReference>
<keyword evidence="6" id="KW-0788">Thiol protease</keyword>
<dbReference type="GO" id="GO:0008234">
    <property type="term" value="F:cysteine-type peptidase activity"/>
    <property type="evidence" value="ECO:0007669"/>
    <property type="project" value="UniProtKB-KW"/>
</dbReference>
<dbReference type="InterPro" id="IPR018392">
    <property type="entry name" value="LysM"/>
</dbReference>
<feature type="domain" description="LysM" evidence="7">
    <location>
        <begin position="153"/>
        <end position="197"/>
    </location>
</feature>
<reference evidence="9" key="1">
    <citation type="submission" date="2016-10" db="EMBL/GenBank/DDBJ databases">
        <authorList>
            <person name="de Groot N.N."/>
        </authorList>
    </citation>
    <scope>NUCLEOTIDE SEQUENCE</scope>
</reference>
<accession>A0A1W1BU83</accession>
<dbReference type="PANTHER" id="PTHR47053:SF1">
    <property type="entry name" value="MUREIN DD-ENDOPEPTIDASE MEPH-RELATED"/>
    <property type="match status" value="1"/>
</dbReference>
<feature type="domain" description="LysM" evidence="7">
    <location>
        <begin position="25"/>
        <end position="69"/>
    </location>
</feature>
<dbReference type="PANTHER" id="PTHR47053">
    <property type="entry name" value="MUREIN DD-ENDOPEPTIDASE MEPH-RELATED"/>
    <property type="match status" value="1"/>
</dbReference>
<dbReference type="EMBL" id="FPHI01000015">
    <property type="protein sequence ID" value="SFV57037.1"/>
    <property type="molecule type" value="Genomic_DNA"/>
</dbReference>
<dbReference type="PROSITE" id="PS51782">
    <property type="entry name" value="LYSM"/>
    <property type="match status" value="4"/>
</dbReference>
<dbReference type="CDD" id="cd00118">
    <property type="entry name" value="LysM"/>
    <property type="match status" value="4"/>
</dbReference>
<dbReference type="GO" id="GO:0006508">
    <property type="term" value="P:proteolysis"/>
    <property type="evidence" value="ECO:0007669"/>
    <property type="project" value="UniProtKB-KW"/>
</dbReference>
<comment type="similarity">
    <text evidence="1">Belongs to the peptidase C40 family.</text>
</comment>
<organism evidence="9">
    <name type="scientific">hydrothermal vent metagenome</name>
    <dbReference type="NCBI Taxonomy" id="652676"/>
    <lineage>
        <taxon>unclassified sequences</taxon>
        <taxon>metagenomes</taxon>
        <taxon>ecological metagenomes</taxon>
    </lineage>
</organism>
<feature type="domain" description="NlpC/P60" evidence="8">
    <location>
        <begin position="332"/>
        <end position="458"/>
    </location>
</feature>
<keyword evidence="5" id="KW-0378">Hydrolase</keyword>
<dbReference type="InterPro" id="IPR000064">
    <property type="entry name" value="NLP_P60_dom"/>
</dbReference>
<name>A0A1W1BU83_9ZZZZ</name>
<protein>
    <submittedName>
        <fullName evidence="9">Invasion associated protein p60</fullName>
    </submittedName>
</protein>
<evidence type="ECO:0000256" key="3">
    <source>
        <dbReference type="ARBA" id="ARBA00022729"/>
    </source>
</evidence>
<keyword evidence="4" id="KW-0677">Repeat</keyword>
<dbReference type="Pfam" id="PF01476">
    <property type="entry name" value="LysM"/>
    <property type="match status" value="4"/>
</dbReference>
<feature type="domain" description="LysM" evidence="7">
    <location>
        <begin position="226"/>
        <end position="270"/>
    </location>
</feature>
<feature type="domain" description="LysM" evidence="7">
    <location>
        <begin position="89"/>
        <end position="133"/>
    </location>
</feature>
<keyword evidence="2" id="KW-0645">Protease</keyword>
<dbReference type="SUPFAM" id="SSF54106">
    <property type="entry name" value="LysM domain"/>
    <property type="match status" value="4"/>
</dbReference>
<dbReference type="Pfam" id="PF00877">
    <property type="entry name" value="NLPC_P60"/>
    <property type="match status" value="1"/>
</dbReference>
<sequence length="458" mass="52169">MIKLYIFFLLLFFSVAVSASTIKIKTHTIKNGETLYTIAHANHTTIEEVREANGLKKGEILKIGQVLKVPQDTYFPEKKKSVKATQKFINHTVKNGEILYTIAHANHTTIEEVREANGLKEGEILKIGRVLKVPQDTYFPEKKKSVKATQKFVNHTVKNGEILYTIAHANHTTIEEVREANGLKEGEILKIGRVLKVPQNTYFPHREKKVKTAAKKVKKKAIHHFVKYRIKRGETLYSIAHANHTTIAEVEKANDLKRGEMLKVGRVLKVPISKLATTTHKKRVRIAKTDRKSNKKLVASLEPLERISLKKTKAKKQKSSFSFRDIFFSRSSSKSSKITSLAKKKLGRRYVWGATGEKNTFDCSGFTTYVYKKNGINLPRRAIAQSKYGKYVSRKNLKKGDLVFFDTSKRHRGYVNHVGIYLGNGKFIHASSAKKKVIITSLNKKFYSQRYKGARRPS</sequence>
<dbReference type="InterPro" id="IPR038765">
    <property type="entry name" value="Papain-like_cys_pep_sf"/>
</dbReference>
<evidence type="ECO:0000259" key="7">
    <source>
        <dbReference type="PROSITE" id="PS51782"/>
    </source>
</evidence>
<dbReference type="SUPFAM" id="SSF54001">
    <property type="entry name" value="Cysteine proteinases"/>
    <property type="match status" value="1"/>
</dbReference>
<evidence type="ECO:0000313" key="9">
    <source>
        <dbReference type="EMBL" id="SFV57037.1"/>
    </source>
</evidence>
<keyword evidence="3" id="KW-0732">Signal</keyword>
<proteinExistence type="inferred from homology"/>
<dbReference type="InterPro" id="IPR036779">
    <property type="entry name" value="LysM_dom_sf"/>
</dbReference>
<evidence type="ECO:0000256" key="6">
    <source>
        <dbReference type="ARBA" id="ARBA00022807"/>
    </source>
</evidence>
<dbReference type="InterPro" id="IPR051202">
    <property type="entry name" value="Peptidase_C40"/>
</dbReference>
<dbReference type="PROSITE" id="PS51935">
    <property type="entry name" value="NLPC_P60"/>
    <property type="match status" value="1"/>
</dbReference>
<evidence type="ECO:0000256" key="1">
    <source>
        <dbReference type="ARBA" id="ARBA00007074"/>
    </source>
</evidence>
<dbReference type="AlphaFoldDB" id="A0A1W1BU83"/>
<dbReference type="Gene3D" id="3.90.1720.10">
    <property type="entry name" value="endopeptidase domain like (from Nostoc punctiforme)"/>
    <property type="match status" value="1"/>
</dbReference>
<dbReference type="SMART" id="SM00257">
    <property type="entry name" value="LysM"/>
    <property type="match status" value="4"/>
</dbReference>
<evidence type="ECO:0000259" key="8">
    <source>
        <dbReference type="PROSITE" id="PS51935"/>
    </source>
</evidence>